<sequence length="99" mass="11821">MDIMMDTMKNVKTNDFKRGDQIMYIPIHANNNPKHPDCEKGFVTSVKGESIFCRYWSNRYPNELRTKSCSEATPRSYLIYYRYMTQDTITKTLERYCPQ</sequence>
<evidence type="ECO:0000313" key="1">
    <source>
        <dbReference type="EMBL" id="QJA88894.1"/>
    </source>
</evidence>
<dbReference type="EMBL" id="MT142810">
    <property type="protein sequence ID" value="QJA88894.1"/>
    <property type="molecule type" value="Genomic_DNA"/>
</dbReference>
<organism evidence="1">
    <name type="scientific">viral metagenome</name>
    <dbReference type="NCBI Taxonomy" id="1070528"/>
    <lineage>
        <taxon>unclassified sequences</taxon>
        <taxon>metagenomes</taxon>
        <taxon>organismal metagenomes</taxon>
    </lineage>
</organism>
<dbReference type="AlphaFoldDB" id="A0A6M3L608"/>
<name>A0A6M3L608_9ZZZZ</name>
<protein>
    <submittedName>
        <fullName evidence="1">Uncharacterized protein</fullName>
    </submittedName>
</protein>
<proteinExistence type="predicted"/>
<gene>
    <name evidence="1" type="ORF">MM415B02657_0008</name>
</gene>
<reference evidence="1" key="1">
    <citation type="submission" date="2020-03" db="EMBL/GenBank/DDBJ databases">
        <title>The deep terrestrial virosphere.</title>
        <authorList>
            <person name="Holmfeldt K."/>
            <person name="Nilsson E."/>
            <person name="Simone D."/>
            <person name="Lopez-Fernandez M."/>
            <person name="Wu X."/>
            <person name="de Brujin I."/>
            <person name="Lundin D."/>
            <person name="Andersson A."/>
            <person name="Bertilsson S."/>
            <person name="Dopson M."/>
        </authorList>
    </citation>
    <scope>NUCLEOTIDE SEQUENCE</scope>
    <source>
        <strain evidence="1">MM415B02657</strain>
    </source>
</reference>
<accession>A0A6M3L608</accession>